<evidence type="ECO:0000313" key="11">
    <source>
        <dbReference type="Proteomes" id="UP000054549"/>
    </source>
</evidence>
<name>A0A0C2SWZ4_AMAMK</name>
<gene>
    <name evidence="10" type="ORF">M378DRAFT_15412</name>
</gene>
<dbReference type="SMART" id="SM01403">
    <property type="entry name" value="Ribosomal_S10"/>
    <property type="match status" value="1"/>
</dbReference>
<reference evidence="10 11" key="1">
    <citation type="submission" date="2014-04" db="EMBL/GenBank/DDBJ databases">
        <title>Evolutionary Origins and Diversification of the Mycorrhizal Mutualists.</title>
        <authorList>
            <consortium name="DOE Joint Genome Institute"/>
            <consortium name="Mycorrhizal Genomics Consortium"/>
            <person name="Kohler A."/>
            <person name="Kuo A."/>
            <person name="Nagy L.G."/>
            <person name="Floudas D."/>
            <person name="Copeland A."/>
            <person name="Barry K.W."/>
            <person name="Cichocki N."/>
            <person name="Veneault-Fourrey C."/>
            <person name="LaButti K."/>
            <person name="Lindquist E.A."/>
            <person name="Lipzen A."/>
            <person name="Lundell T."/>
            <person name="Morin E."/>
            <person name="Murat C."/>
            <person name="Riley R."/>
            <person name="Ohm R."/>
            <person name="Sun H."/>
            <person name="Tunlid A."/>
            <person name="Henrissat B."/>
            <person name="Grigoriev I.V."/>
            <person name="Hibbett D.S."/>
            <person name="Martin F."/>
        </authorList>
    </citation>
    <scope>NUCLEOTIDE SEQUENCE [LARGE SCALE GENOMIC DNA]</scope>
    <source>
        <strain evidence="10 11">Koide BX008</strain>
    </source>
</reference>
<dbReference type="PRINTS" id="PR00971">
    <property type="entry name" value="RIBOSOMALS10"/>
</dbReference>
<dbReference type="PANTHER" id="PTHR11700">
    <property type="entry name" value="30S RIBOSOMAL PROTEIN S10 FAMILY MEMBER"/>
    <property type="match status" value="1"/>
</dbReference>
<evidence type="ECO:0000256" key="5">
    <source>
        <dbReference type="ARBA" id="ARBA00042916"/>
    </source>
</evidence>
<dbReference type="InParanoid" id="A0A0C2SWZ4"/>
<keyword evidence="2" id="KW-0689">Ribosomal protein</keyword>
<evidence type="ECO:0000256" key="6">
    <source>
        <dbReference type="ARBA" id="ARBA00057689"/>
    </source>
</evidence>
<proteinExistence type="inferred from homology"/>
<dbReference type="InterPro" id="IPR036838">
    <property type="entry name" value="Ribosomal_uS10_dom_sf"/>
</dbReference>
<dbReference type="HAMAP" id="MF_00508">
    <property type="entry name" value="Ribosomal_uS10"/>
    <property type="match status" value="1"/>
</dbReference>
<protein>
    <recommendedName>
        <fullName evidence="4">Small ribosomal subunit protein uS10m</fullName>
    </recommendedName>
    <alternativeName>
        <fullName evidence="5">37S ribosomal protein S10, mitochondrial</fullName>
    </alternativeName>
</protein>
<dbReference type="EMBL" id="KN818333">
    <property type="protein sequence ID" value="KIL58639.1"/>
    <property type="molecule type" value="Genomic_DNA"/>
</dbReference>
<dbReference type="STRING" id="946122.A0A0C2SWZ4"/>
<keyword evidence="3" id="KW-0687">Ribonucleoprotein</keyword>
<dbReference type="GO" id="GO:0006412">
    <property type="term" value="P:translation"/>
    <property type="evidence" value="ECO:0007669"/>
    <property type="project" value="InterPro"/>
</dbReference>
<dbReference type="Gene3D" id="3.30.70.600">
    <property type="entry name" value="Ribosomal protein S10 domain"/>
    <property type="match status" value="1"/>
</dbReference>
<dbReference type="GO" id="GO:1990904">
    <property type="term" value="C:ribonucleoprotein complex"/>
    <property type="evidence" value="ECO:0007669"/>
    <property type="project" value="UniProtKB-KW"/>
</dbReference>
<dbReference type="HOGENOM" id="CLU_051208_5_1_1"/>
<accession>A0A0C2SWZ4</accession>
<feature type="domain" description="Small ribosomal subunit protein uS10" evidence="9">
    <location>
        <begin position="107"/>
        <end position="204"/>
    </location>
</feature>
<sequence>MLGLALAQRSFSTARFVLPSLPLVSRWSTRRYNSTNAGEASGQIEARPPAGASSTSALDPSQLPLPNTPDISQGPFREETYAASYVPGRSIHLPFLHPKTHAIPVATIHFRSYHTELLELFTHFASHAATALGIPISRVVKLPTQRSLWTVPRSPFVHKKSQENFERKVHKRLIKAWDADDDVVERWVMYLKQHGLGGVGMRIVRWRRTPLGIGRRRLEGVRTEVEGRQAEIRKMGENIIKTELSQ</sequence>
<feature type="region of interest" description="Disordered" evidence="8">
    <location>
        <begin position="35"/>
        <end position="74"/>
    </location>
</feature>
<dbReference type="AlphaFoldDB" id="A0A0C2SWZ4"/>
<dbReference type="SUPFAM" id="SSF54999">
    <property type="entry name" value="Ribosomal protein S10"/>
    <property type="match status" value="1"/>
</dbReference>
<dbReference type="InterPro" id="IPR001848">
    <property type="entry name" value="Ribosomal_uS10"/>
</dbReference>
<evidence type="ECO:0000256" key="3">
    <source>
        <dbReference type="ARBA" id="ARBA00023274"/>
    </source>
</evidence>
<comment type="similarity">
    <text evidence="1">Belongs to the universal ribosomal protein uS10 family.</text>
</comment>
<evidence type="ECO:0000256" key="1">
    <source>
        <dbReference type="ARBA" id="ARBA00007102"/>
    </source>
</evidence>
<dbReference type="GO" id="GO:0005840">
    <property type="term" value="C:ribosome"/>
    <property type="evidence" value="ECO:0007669"/>
    <property type="project" value="UniProtKB-KW"/>
</dbReference>
<dbReference type="OrthoDB" id="366214at2759"/>
<dbReference type="FunFam" id="3.30.70.600:FF:000003">
    <property type="entry name" value="30S ribosomal protein S10"/>
    <property type="match status" value="1"/>
</dbReference>
<dbReference type="GO" id="GO:0003735">
    <property type="term" value="F:structural constituent of ribosome"/>
    <property type="evidence" value="ECO:0007669"/>
    <property type="project" value="InterPro"/>
</dbReference>
<evidence type="ECO:0000313" key="10">
    <source>
        <dbReference type="EMBL" id="KIL58639.1"/>
    </source>
</evidence>
<evidence type="ECO:0000256" key="8">
    <source>
        <dbReference type="SAM" id="MobiDB-lite"/>
    </source>
</evidence>
<evidence type="ECO:0000256" key="7">
    <source>
        <dbReference type="ARBA" id="ARBA00065857"/>
    </source>
</evidence>
<evidence type="ECO:0000256" key="4">
    <source>
        <dbReference type="ARBA" id="ARBA00035261"/>
    </source>
</evidence>
<comment type="function">
    <text evidence="6">Involved in mitochondrial genome encoded proteins translation. Involved in the binding of tRNA to the ribosomes.</text>
</comment>
<evidence type="ECO:0000256" key="2">
    <source>
        <dbReference type="ARBA" id="ARBA00022980"/>
    </source>
</evidence>
<keyword evidence="11" id="KW-1185">Reference proteome</keyword>
<comment type="subunit">
    <text evidence="7">Part of the mitochondrial small ribosomal subunit.</text>
</comment>
<dbReference type="InterPro" id="IPR027486">
    <property type="entry name" value="Ribosomal_uS10_dom"/>
</dbReference>
<dbReference type="Pfam" id="PF00338">
    <property type="entry name" value="Ribosomal_S10"/>
    <property type="match status" value="1"/>
</dbReference>
<organism evidence="10 11">
    <name type="scientific">Amanita muscaria (strain Koide BX008)</name>
    <dbReference type="NCBI Taxonomy" id="946122"/>
    <lineage>
        <taxon>Eukaryota</taxon>
        <taxon>Fungi</taxon>
        <taxon>Dikarya</taxon>
        <taxon>Basidiomycota</taxon>
        <taxon>Agaricomycotina</taxon>
        <taxon>Agaricomycetes</taxon>
        <taxon>Agaricomycetidae</taxon>
        <taxon>Agaricales</taxon>
        <taxon>Pluteineae</taxon>
        <taxon>Amanitaceae</taxon>
        <taxon>Amanita</taxon>
    </lineage>
</organism>
<dbReference type="Proteomes" id="UP000054549">
    <property type="component" value="Unassembled WGS sequence"/>
</dbReference>
<evidence type="ECO:0000259" key="9">
    <source>
        <dbReference type="SMART" id="SM01403"/>
    </source>
</evidence>